<evidence type="ECO:0000259" key="5">
    <source>
        <dbReference type="Pfam" id="PF15985"/>
    </source>
</evidence>
<dbReference type="GO" id="GO:0003723">
    <property type="term" value="F:RNA binding"/>
    <property type="evidence" value="ECO:0007669"/>
    <property type="project" value="UniProtKB-KW"/>
</dbReference>
<dbReference type="AlphaFoldDB" id="A7SIE5"/>
<gene>
    <name evidence="7" type="ORF">NEMVEDRAFT_v1g212749</name>
</gene>
<dbReference type="STRING" id="45351.A7SIE5"/>
<feature type="domain" description="K Homology" evidence="5">
    <location>
        <begin position="89"/>
        <end position="126"/>
    </location>
</feature>
<evidence type="ECO:0000256" key="2">
    <source>
        <dbReference type="ARBA" id="ARBA00009155"/>
    </source>
</evidence>
<keyword evidence="4" id="KW-0694">RNA-binding</keyword>
<dbReference type="EMBL" id="DS469668">
    <property type="protein sequence ID" value="EDO36519.1"/>
    <property type="molecule type" value="Genomic_DNA"/>
</dbReference>
<comment type="similarity">
    <text evidence="2">Belongs to the RRP4 family.</text>
</comment>
<dbReference type="Proteomes" id="UP000001593">
    <property type="component" value="Unassembled WGS sequence"/>
</dbReference>
<dbReference type="Pfam" id="PF15985">
    <property type="entry name" value="KH_6"/>
    <property type="match status" value="1"/>
</dbReference>
<keyword evidence="3" id="KW-0271">Exosome</keyword>
<dbReference type="FunCoup" id="A7SIE5">
    <property type="interactions" value="592"/>
</dbReference>
<sequence length="214" mass="23728">MSVDARLPCKRKSVASISVSEPKHIVTPGDVITEDTGYMRYNGEIGDVVVGRITEVGQKRWKVETFSKLDSVLMLSSVNLPGGELLKHGTLVKIPPTMVKRCKTHFHNLPCGATVIIGNNGYIFLSTIITPEALGTDGMAEPDQPDISEIRAADREMLARLRNCVVLLAHESILLFDSSLMYAYDESLKFSVKELLKPEVIEEIGTMVRQRLQE</sequence>
<evidence type="ECO:0008006" key="9">
    <source>
        <dbReference type="Google" id="ProtNLM"/>
    </source>
</evidence>
<name>A7SIE5_NEMVE</name>
<dbReference type="PANTHER" id="PTHR21321:SF4">
    <property type="entry name" value="EXOSOME COMPLEX COMPONENT RRP4"/>
    <property type="match status" value="1"/>
</dbReference>
<evidence type="ECO:0000256" key="4">
    <source>
        <dbReference type="ARBA" id="ARBA00022884"/>
    </source>
</evidence>
<evidence type="ECO:0000256" key="3">
    <source>
        <dbReference type="ARBA" id="ARBA00022835"/>
    </source>
</evidence>
<dbReference type="InParanoid" id="A7SIE5"/>
<dbReference type="GO" id="GO:0000178">
    <property type="term" value="C:exosome (RNase complex)"/>
    <property type="evidence" value="ECO:0007669"/>
    <property type="project" value="UniProtKB-KW"/>
</dbReference>
<protein>
    <recommendedName>
        <fullName evidence="9">Ribosomal RNA-processing protein 4</fullName>
    </recommendedName>
</protein>
<accession>A7SIE5</accession>
<comment type="subcellular location">
    <subcellularLocation>
        <location evidence="1">Nucleus</location>
    </subcellularLocation>
</comment>
<feature type="domain" description="RRP4 S1" evidence="6">
    <location>
        <begin position="40"/>
        <end position="85"/>
    </location>
</feature>
<evidence type="ECO:0000259" key="6">
    <source>
        <dbReference type="Pfam" id="PF21266"/>
    </source>
</evidence>
<dbReference type="InterPro" id="IPR036612">
    <property type="entry name" value="KH_dom_type_1_sf"/>
</dbReference>
<proteinExistence type="inferred from homology"/>
<dbReference type="InterPro" id="IPR026699">
    <property type="entry name" value="Exosome_RNA_bind1/RRP40/RRP4"/>
</dbReference>
<dbReference type="InterPro" id="IPR004088">
    <property type="entry name" value="KH_dom_type_1"/>
</dbReference>
<keyword evidence="8" id="KW-1185">Reference proteome</keyword>
<dbReference type="Pfam" id="PF21266">
    <property type="entry name" value="S1_RRP4"/>
    <property type="match status" value="1"/>
</dbReference>
<dbReference type="SUPFAM" id="SSF54791">
    <property type="entry name" value="Eukaryotic type KH-domain (KH-domain type I)"/>
    <property type="match status" value="1"/>
</dbReference>
<dbReference type="InterPro" id="IPR048565">
    <property type="entry name" value="S1_RRP4"/>
</dbReference>
<evidence type="ECO:0000313" key="8">
    <source>
        <dbReference type="Proteomes" id="UP000001593"/>
    </source>
</evidence>
<dbReference type="CDD" id="cd22525">
    <property type="entry name" value="KH-I_Rrp4_eukar"/>
    <property type="match status" value="1"/>
</dbReference>
<organism evidence="7 8">
    <name type="scientific">Nematostella vectensis</name>
    <name type="common">Starlet sea anemone</name>
    <dbReference type="NCBI Taxonomy" id="45351"/>
    <lineage>
        <taxon>Eukaryota</taxon>
        <taxon>Metazoa</taxon>
        <taxon>Cnidaria</taxon>
        <taxon>Anthozoa</taxon>
        <taxon>Hexacorallia</taxon>
        <taxon>Actiniaria</taxon>
        <taxon>Edwardsiidae</taxon>
        <taxon>Nematostella</taxon>
    </lineage>
</organism>
<evidence type="ECO:0000256" key="1">
    <source>
        <dbReference type="ARBA" id="ARBA00004123"/>
    </source>
</evidence>
<dbReference type="OMA" id="NINYAFE"/>
<evidence type="ECO:0000313" key="7">
    <source>
        <dbReference type="EMBL" id="EDO36519.1"/>
    </source>
</evidence>
<dbReference type="GO" id="GO:0005634">
    <property type="term" value="C:nucleus"/>
    <property type="evidence" value="ECO:0007669"/>
    <property type="project" value="UniProtKB-SubCell"/>
</dbReference>
<dbReference type="PhylomeDB" id="A7SIE5"/>
<reference evidence="7 8" key="1">
    <citation type="journal article" date="2007" name="Science">
        <title>Sea anemone genome reveals ancestral eumetazoan gene repertoire and genomic organization.</title>
        <authorList>
            <person name="Putnam N.H."/>
            <person name="Srivastava M."/>
            <person name="Hellsten U."/>
            <person name="Dirks B."/>
            <person name="Chapman J."/>
            <person name="Salamov A."/>
            <person name="Terry A."/>
            <person name="Shapiro H."/>
            <person name="Lindquist E."/>
            <person name="Kapitonov V.V."/>
            <person name="Jurka J."/>
            <person name="Genikhovich G."/>
            <person name="Grigoriev I.V."/>
            <person name="Lucas S.M."/>
            <person name="Steele R.E."/>
            <person name="Finnerty J.R."/>
            <person name="Technau U."/>
            <person name="Martindale M.Q."/>
            <person name="Rokhsar D.S."/>
        </authorList>
    </citation>
    <scope>NUCLEOTIDE SEQUENCE [LARGE SCALE GENOMIC DNA]</scope>
    <source>
        <strain evidence="8">CH2 X CH6</strain>
    </source>
</reference>
<dbReference type="PANTHER" id="PTHR21321">
    <property type="entry name" value="PNAS-3 RELATED"/>
    <property type="match status" value="1"/>
</dbReference>
<dbReference type="SUPFAM" id="SSF50249">
    <property type="entry name" value="Nucleic acid-binding proteins"/>
    <property type="match status" value="1"/>
</dbReference>
<dbReference type="HOGENOM" id="CLU_034114_3_1_1"/>
<dbReference type="InterPro" id="IPR012340">
    <property type="entry name" value="NA-bd_OB-fold"/>
</dbReference>
<dbReference type="Gene3D" id="2.40.50.140">
    <property type="entry name" value="Nucleic acid-binding proteins"/>
    <property type="match status" value="1"/>
</dbReference>
<dbReference type="eggNOG" id="KOG3013">
    <property type="taxonomic scope" value="Eukaryota"/>
</dbReference>